<organism evidence="1 2">
    <name type="scientific">Scortum barcoo</name>
    <name type="common">barcoo grunter</name>
    <dbReference type="NCBI Taxonomy" id="214431"/>
    <lineage>
        <taxon>Eukaryota</taxon>
        <taxon>Metazoa</taxon>
        <taxon>Chordata</taxon>
        <taxon>Craniata</taxon>
        <taxon>Vertebrata</taxon>
        <taxon>Euteleostomi</taxon>
        <taxon>Actinopterygii</taxon>
        <taxon>Neopterygii</taxon>
        <taxon>Teleostei</taxon>
        <taxon>Neoteleostei</taxon>
        <taxon>Acanthomorphata</taxon>
        <taxon>Eupercaria</taxon>
        <taxon>Centrarchiformes</taxon>
        <taxon>Terapontoidei</taxon>
        <taxon>Terapontidae</taxon>
        <taxon>Scortum</taxon>
    </lineage>
</organism>
<protein>
    <submittedName>
        <fullName evidence="1">Uncharacterized protein</fullName>
    </submittedName>
</protein>
<reference evidence="1" key="1">
    <citation type="submission" date="2022-04" db="EMBL/GenBank/DDBJ databases">
        <title>Jade perch genome.</title>
        <authorList>
            <person name="Chao B."/>
        </authorList>
    </citation>
    <scope>NUCLEOTIDE SEQUENCE</scope>
    <source>
        <strain evidence="1">CB-2022</strain>
    </source>
</reference>
<dbReference type="EMBL" id="CM041532">
    <property type="protein sequence ID" value="KAI3375702.1"/>
    <property type="molecule type" value="Genomic_DNA"/>
</dbReference>
<gene>
    <name evidence="1" type="ORF">L3Q82_004004</name>
</gene>
<name>A0ACB8X5X0_9TELE</name>
<proteinExistence type="predicted"/>
<evidence type="ECO:0000313" key="2">
    <source>
        <dbReference type="Proteomes" id="UP000831701"/>
    </source>
</evidence>
<dbReference type="Proteomes" id="UP000831701">
    <property type="component" value="Chromosome 2"/>
</dbReference>
<keyword evidence="2" id="KW-1185">Reference proteome</keyword>
<evidence type="ECO:0000313" key="1">
    <source>
        <dbReference type="EMBL" id="KAI3375702.1"/>
    </source>
</evidence>
<comment type="caution">
    <text evidence="1">The sequence shown here is derived from an EMBL/GenBank/DDBJ whole genome shotgun (WGS) entry which is preliminary data.</text>
</comment>
<sequence>MELEAVQAKIKVLEISLEYSRCQSSEGMIANGAGNTTRTEARDQSGSGGEFYVLEGLKEDVLSVIEFTNRAIHKALCTDLQDKEEAMLALSVQWSFKDVNEVWQEMSLHDNYLLEDAYVKKQVFVDLTMPSGKKMKVNLKTRQVTDCESGATYELKRCDSETVLELPAHWEPMQDEFYKKVELKSNSSEYKGIAQGFLNTAKNNICKIERVQNYYLWNAYSVCSLYGKGVYFAVNAKYSADHYSPADASGLKRLYVAHVLTGRYTVGQPSLKAPPPRGSDPTDRFDSVVDKQQSPSMFVIFHDDQAYPAYLITFK</sequence>
<accession>A0ACB8X5X0</accession>